<keyword evidence="3" id="KW-1185">Reference proteome</keyword>
<dbReference type="Pfam" id="PF13408">
    <property type="entry name" value="Zn_ribbon_recom"/>
    <property type="match status" value="1"/>
</dbReference>
<accession>A0ABV3TMP9</accession>
<comment type="caution">
    <text evidence="2">The sequence shown here is derived from an EMBL/GenBank/DDBJ whole genome shotgun (WGS) entry which is preliminary data.</text>
</comment>
<name>A0ABV3TMP9_9RHOB</name>
<proteinExistence type="predicted"/>
<dbReference type="EMBL" id="JBFRYC010000009">
    <property type="protein sequence ID" value="MEX1662867.1"/>
    <property type="molecule type" value="Genomic_DNA"/>
</dbReference>
<dbReference type="RefSeq" id="WP_368392532.1">
    <property type="nucleotide sequence ID" value="NZ_JBFRYC010000009.1"/>
</dbReference>
<dbReference type="InterPro" id="IPR025827">
    <property type="entry name" value="Zn_ribbon_recom_dom"/>
</dbReference>
<reference evidence="2 3" key="1">
    <citation type="journal article" date="2011" name="Int. J. Syst. Evol. Microbiol.">
        <title>Zhongshania antarctica gen. nov., sp. nov. and Zhongshania guokunii sp. nov., gammaproteobacteria respectively isolated from coastal attached (fast) ice and surface seawater of the Antarctic.</title>
        <authorList>
            <person name="Li H.J."/>
            <person name="Zhang X.Y."/>
            <person name="Chen C.X."/>
            <person name="Zhang Y.J."/>
            <person name="Gao Z.M."/>
            <person name="Yu Y."/>
            <person name="Chen X.L."/>
            <person name="Chen B."/>
            <person name="Zhang Y.Z."/>
        </authorList>
    </citation>
    <scope>NUCLEOTIDE SEQUENCE [LARGE SCALE GENOMIC DNA]</scope>
    <source>
        <strain evidence="2 3">15-R06ZXC-3</strain>
    </source>
</reference>
<dbReference type="Proteomes" id="UP001557465">
    <property type="component" value="Unassembled WGS sequence"/>
</dbReference>
<feature type="domain" description="Recombinase zinc beta ribbon" evidence="1">
    <location>
        <begin position="2"/>
        <end position="52"/>
    </location>
</feature>
<organism evidence="2 3">
    <name type="scientific">Thioclava arctica</name>
    <dbReference type="NCBI Taxonomy" id="3238301"/>
    <lineage>
        <taxon>Bacteria</taxon>
        <taxon>Pseudomonadati</taxon>
        <taxon>Pseudomonadota</taxon>
        <taxon>Alphaproteobacteria</taxon>
        <taxon>Rhodobacterales</taxon>
        <taxon>Paracoccaceae</taxon>
        <taxon>Thioclava</taxon>
    </lineage>
</organism>
<evidence type="ECO:0000313" key="2">
    <source>
        <dbReference type="EMBL" id="MEX1662867.1"/>
    </source>
</evidence>
<protein>
    <submittedName>
        <fullName evidence="2">Zinc ribbon domain-containing protein</fullName>
    </submittedName>
</protein>
<sequence length="194" mass="21270">MSGLLICGCCGKSFVKRSDTSFGCAERIKGCCDNKVYIRQDEIETRVFKALQEALVLDAFSEVFDTALQDALGQLRKNPPDQELPALVAALDGIELSIKNLVRSLENGAPYANLKPRMEEMGSQKLALKNKIIAIAKTATAPPAASKASTALSYVLERILPLLKEPDWVHLANEHLANLVRRPPSHQIQKTQST</sequence>
<evidence type="ECO:0000313" key="3">
    <source>
        <dbReference type="Proteomes" id="UP001557465"/>
    </source>
</evidence>
<gene>
    <name evidence="2" type="ORF">AB4874_14595</name>
</gene>
<evidence type="ECO:0000259" key="1">
    <source>
        <dbReference type="Pfam" id="PF13408"/>
    </source>
</evidence>